<evidence type="ECO:0000256" key="7">
    <source>
        <dbReference type="SAM" id="MobiDB-lite"/>
    </source>
</evidence>
<keyword evidence="10" id="KW-1185">Reference proteome</keyword>
<dbReference type="GO" id="GO:0009536">
    <property type="term" value="C:plastid"/>
    <property type="evidence" value="ECO:0007669"/>
    <property type="project" value="UniProtKB-SubCell"/>
</dbReference>
<dbReference type="GO" id="GO:0000350">
    <property type="term" value="P:generation of catalytic spliceosome for second transesterification step"/>
    <property type="evidence" value="ECO:0007669"/>
    <property type="project" value="InterPro"/>
</dbReference>
<protein>
    <recommendedName>
        <fullName evidence="8">Plastid lipid-associated protein/fibrillin conserved domain-containing protein</fullName>
    </recommendedName>
</protein>
<dbReference type="FunFam" id="1.10.287.660:FF:000001">
    <property type="entry name" value="pre-mRNA-splicing factor ISY1 homolog"/>
    <property type="match status" value="1"/>
</dbReference>
<dbReference type="Pfam" id="PF06246">
    <property type="entry name" value="Isy1"/>
    <property type="match status" value="1"/>
</dbReference>
<dbReference type="SUPFAM" id="SSF140102">
    <property type="entry name" value="ISY1 domain-like"/>
    <property type="match status" value="1"/>
</dbReference>
<dbReference type="Gene3D" id="1.10.287.660">
    <property type="entry name" value="Helix hairpin bin"/>
    <property type="match status" value="1"/>
</dbReference>
<comment type="subcellular location">
    <subcellularLocation>
        <location evidence="1">Nucleus</location>
    </subcellularLocation>
    <subcellularLocation>
        <location evidence="2">Plastid</location>
    </subcellularLocation>
</comment>
<proteinExistence type="inferred from homology"/>
<dbReference type="PANTHER" id="PTHR13021">
    <property type="entry name" value="PRE-MRNA-SPLICING FACTOR ISY1"/>
    <property type="match status" value="1"/>
</dbReference>
<dbReference type="EMBL" id="CP097510">
    <property type="protein sequence ID" value="URE30323.1"/>
    <property type="molecule type" value="Genomic_DNA"/>
</dbReference>
<dbReference type="Proteomes" id="UP001055439">
    <property type="component" value="Chromosome 8"/>
</dbReference>
<dbReference type="InterPro" id="IPR029012">
    <property type="entry name" value="Helix_hairpin_bin_sf"/>
</dbReference>
<feature type="region of interest" description="Disordered" evidence="7">
    <location>
        <begin position="466"/>
        <end position="515"/>
    </location>
</feature>
<dbReference type="AlphaFoldDB" id="A0A9E7KQR5"/>
<sequence>MARNEEKAQSMLNRWVDMKNEERRKPKERRPYLASECRDLAEAHKWRSEILREIGVKVTEIQNEGLGEHRLRDLNDEINKLLRERVHWERRIVELGGPNYTKHAAKMTDLEGNIIDVPNPSGRGPGYRYFGAAKKLPGVRELFEKPPEVKKRRTRYEIYKRIDANYYGYRDDEDGILEKLETPAQDDMRRRAVEELERIKAIRSEAMKMVKSGEVASVEPTAAPTVEVVLFEGVEDVVEEERRLEMEEELERSKVQQEFVAHVPLPDDKEIERMVVEKKKKELLSKYMSEELMEEEQEAKEMLNVNRNISLQLLAMRLVPVVVMNELLLRPQVFARCCSSETRRQTTNEDKDEEVYDNDKETEEVEQEGELYGLFAIPGARSTSCTNGGVLCQSTPRPRVDGALTMAGEAYSSLSLCLSLTVSSPFAGLTHVTCWDSCCHFRPQMAALILRPLPQTSSNFEAFPRNRLAKGTQNRPHSSRRRSASALVASASTTGATGRADGRNGNGRDGPSSAAEFGTIDDIKAALYQALTGIDKGIFGATSSKKSEVAGFVETLESRNPTPYPTDHLRDKVDGCWKLVYSTISILGSTRTKLGLRDFISLGDFFQIIDVAKEKATNVIKFNLRGLQLLSGQLTIEASYRIASKTRVDIKLERSNITPDQLMKIFEKNLDLLLAIFNPQGWLEITYVDESMRIGRDDKGNIFVLERNDDIEV</sequence>
<dbReference type="InterPro" id="IPR009360">
    <property type="entry name" value="Isy1"/>
</dbReference>
<evidence type="ECO:0000256" key="3">
    <source>
        <dbReference type="ARBA" id="ARBA00007002"/>
    </source>
</evidence>
<gene>
    <name evidence="9" type="ORF">MUK42_07439</name>
</gene>
<feature type="compositionally biased region" description="Acidic residues" evidence="7">
    <location>
        <begin position="350"/>
        <end position="363"/>
    </location>
</feature>
<dbReference type="InterPro" id="IPR006843">
    <property type="entry name" value="PAP/fibrillin_dom"/>
</dbReference>
<accession>A0A9E7KQR5</accession>
<evidence type="ECO:0000256" key="5">
    <source>
        <dbReference type="ARBA" id="ARBA00022946"/>
    </source>
</evidence>
<evidence type="ECO:0000259" key="8">
    <source>
        <dbReference type="Pfam" id="PF04755"/>
    </source>
</evidence>
<evidence type="ECO:0000256" key="4">
    <source>
        <dbReference type="ARBA" id="ARBA00022640"/>
    </source>
</evidence>
<feature type="compositionally biased region" description="Low complexity" evidence="7">
    <location>
        <begin position="484"/>
        <end position="499"/>
    </location>
</feature>
<evidence type="ECO:0000256" key="2">
    <source>
        <dbReference type="ARBA" id="ARBA00004474"/>
    </source>
</evidence>
<keyword evidence="6" id="KW-0539">Nucleus</keyword>
<dbReference type="Pfam" id="PF04755">
    <property type="entry name" value="PAP_fibrillin"/>
    <property type="match status" value="1"/>
</dbReference>
<keyword evidence="5" id="KW-0809">Transit peptide</keyword>
<dbReference type="OrthoDB" id="201321at2759"/>
<reference evidence="9" key="1">
    <citation type="submission" date="2022-05" db="EMBL/GenBank/DDBJ databases">
        <title>The Musa troglodytarum L. genome provides insights into the mechanism of non-climacteric behaviour and enrichment of carotenoids.</title>
        <authorList>
            <person name="Wang J."/>
        </authorList>
    </citation>
    <scope>NUCLEOTIDE SEQUENCE</scope>
    <source>
        <tissue evidence="9">Leaf</tissue>
    </source>
</reference>
<feature type="domain" description="Plastid lipid-associated protein/fibrillin conserved" evidence="8">
    <location>
        <begin position="522"/>
        <end position="705"/>
    </location>
</feature>
<evidence type="ECO:0000256" key="6">
    <source>
        <dbReference type="ARBA" id="ARBA00023242"/>
    </source>
</evidence>
<dbReference type="GO" id="GO:0005634">
    <property type="term" value="C:nucleus"/>
    <property type="evidence" value="ECO:0007669"/>
    <property type="project" value="UniProtKB-SubCell"/>
</dbReference>
<evidence type="ECO:0000313" key="10">
    <source>
        <dbReference type="Proteomes" id="UP001055439"/>
    </source>
</evidence>
<keyword evidence="4" id="KW-0934">Plastid</keyword>
<evidence type="ECO:0000256" key="1">
    <source>
        <dbReference type="ARBA" id="ARBA00004123"/>
    </source>
</evidence>
<organism evidence="9 10">
    <name type="scientific">Musa troglodytarum</name>
    <name type="common">fe'i banana</name>
    <dbReference type="NCBI Taxonomy" id="320322"/>
    <lineage>
        <taxon>Eukaryota</taxon>
        <taxon>Viridiplantae</taxon>
        <taxon>Streptophyta</taxon>
        <taxon>Embryophyta</taxon>
        <taxon>Tracheophyta</taxon>
        <taxon>Spermatophyta</taxon>
        <taxon>Magnoliopsida</taxon>
        <taxon>Liliopsida</taxon>
        <taxon>Zingiberales</taxon>
        <taxon>Musaceae</taxon>
        <taxon>Musa</taxon>
    </lineage>
</organism>
<comment type="similarity">
    <text evidence="3">Belongs to the ISY1 family.</text>
</comment>
<evidence type="ECO:0000313" key="9">
    <source>
        <dbReference type="EMBL" id="URE30323.1"/>
    </source>
</evidence>
<dbReference type="InterPro" id="IPR037200">
    <property type="entry name" value="Isy1_sf"/>
</dbReference>
<feature type="region of interest" description="Disordered" evidence="7">
    <location>
        <begin position="340"/>
        <end position="363"/>
    </location>
</feature>
<name>A0A9E7KQR5_9LILI</name>